<evidence type="ECO:0000256" key="1">
    <source>
        <dbReference type="ARBA" id="ARBA00008987"/>
    </source>
</evidence>
<evidence type="ECO:0000256" key="9">
    <source>
        <dbReference type="PIRSR" id="PIRSR000077-4"/>
    </source>
</evidence>
<feature type="disulfide bond" description="Redox-active" evidence="9">
    <location>
        <begin position="33"/>
        <end position="36"/>
    </location>
</feature>
<feature type="active site" description="Nucleophile" evidence="8">
    <location>
        <position position="36"/>
    </location>
</feature>
<dbReference type="InterPro" id="IPR036249">
    <property type="entry name" value="Thioredoxin-like_sf"/>
</dbReference>
<protein>
    <recommendedName>
        <fullName evidence="2 7">Thioredoxin</fullName>
    </recommendedName>
</protein>
<dbReference type="InterPro" id="IPR013766">
    <property type="entry name" value="Thioredoxin_domain"/>
</dbReference>
<gene>
    <name evidence="11" type="ORF">KH315_05110</name>
</gene>
<keyword evidence="3" id="KW-0813">Transport</keyword>
<dbReference type="EMBL" id="JAGZYH010000014">
    <property type="protein sequence ID" value="MBS6621530.1"/>
    <property type="molecule type" value="Genomic_DNA"/>
</dbReference>
<dbReference type="PANTHER" id="PTHR45663">
    <property type="entry name" value="GEO12009P1"/>
    <property type="match status" value="1"/>
</dbReference>
<dbReference type="CDD" id="cd02947">
    <property type="entry name" value="TRX_family"/>
    <property type="match status" value="1"/>
</dbReference>
<accession>A0A9E1GJI5</accession>
<dbReference type="InterPro" id="IPR017937">
    <property type="entry name" value="Thioredoxin_CS"/>
</dbReference>
<dbReference type="PIRSF" id="PIRSF000077">
    <property type="entry name" value="Thioredoxin"/>
    <property type="match status" value="1"/>
</dbReference>
<evidence type="ECO:0000256" key="5">
    <source>
        <dbReference type="ARBA" id="ARBA00023157"/>
    </source>
</evidence>
<feature type="site" description="Contributes to redox potential value" evidence="8">
    <location>
        <position position="35"/>
    </location>
</feature>
<feature type="site" description="Deprotonates C-terminal active site Cys" evidence="8">
    <location>
        <position position="27"/>
    </location>
</feature>
<dbReference type="GO" id="GO:0015035">
    <property type="term" value="F:protein-disulfide reductase activity"/>
    <property type="evidence" value="ECO:0007669"/>
    <property type="project" value="InterPro"/>
</dbReference>
<dbReference type="InterPro" id="IPR005746">
    <property type="entry name" value="Thioredoxin"/>
</dbReference>
<evidence type="ECO:0000313" key="12">
    <source>
        <dbReference type="Proteomes" id="UP000811365"/>
    </source>
</evidence>
<organism evidence="11 12">
    <name type="scientific">Faecalibacterium prausnitzii</name>
    <dbReference type="NCBI Taxonomy" id="853"/>
    <lineage>
        <taxon>Bacteria</taxon>
        <taxon>Bacillati</taxon>
        <taxon>Bacillota</taxon>
        <taxon>Clostridia</taxon>
        <taxon>Eubacteriales</taxon>
        <taxon>Oscillospiraceae</taxon>
        <taxon>Faecalibacterium</taxon>
    </lineage>
</organism>
<keyword evidence="6 9" id="KW-0676">Redox-active center</keyword>
<reference evidence="11" key="1">
    <citation type="submission" date="2021-02" db="EMBL/GenBank/DDBJ databases">
        <title>Infant gut strain persistence is associated with maternal origin, phylogeny, and functional potential including surface adhesion and iron acquisition.</title>
        <authorList>
            <person name="Lou Y.C."/>
        </authorList>
    </citation>
    <scope>NUCLEOTIDE SEQUENCE</scope>
    <source>
        <strain evidence="11">L2_039_000G1_dasL2_039_000G1_maxbin2.maxbin.077</strain>
    </source>
</reference>
<dbReference type="Pfam" id="PF00085">
    <property type="entry name" value="Thioredoxin"/>
    <property type="match status" value="1"/>
</dbReference>
<feature type="site" description="Contributes to redox potential value" evidence="8">
    <location>
        <position position="34"/>
    </location>
</feature>
<dbReference type="GO" id="GO:0005737">
    <property type="term" value="C:cytoplasm"/>
    <property type="evidence" value="ECO:0007669"/>
    <property type="project" value="TreeGrafter"/>
</dbReference>
<dbReference type="AlphaFoldDB" id="A0A9E1GJI5"/>
<proteinExistence type="inferred from homology"/>
<evidence type="ECO:0000256" key="6">
    <source>
        <dbReference type="ARBA" id="ARBA00023284"/>
    </source>
</evidence>
<dbReference type="PRINTS" id="PR00421">
    <property type="entry name" value="THIOREDOXIN"/>
</dbReference>
<dbReference type="Proteomes" id="UP000811365">
    <property type="component" value="Unassembled WGS sequence"/>
</dbReference>
<dbReference type="Gene3D" id="3.40.30.10">
    <property type="entry name" value="Glutaredoxin"/>
    <property type="match status" value="1"/>
</dbReference>
<evidence type="ECO:0000256" key="2">
    <source>
        <dbReference type="ARBA" id="ARBA00020570"/>
    </source>
</evidence>
<evidence type="ECO:0000313" key="11">
    <source>
        <dbReference type="EMBL" id="MBS6621530.1"/>
    </source>
</evidence>
<dbReference type="SUPFAM" id="SSF52833">
    <property type="entry name" value="Thioredoxin-like"/>
    <property type="match status" value="1"/>
</dbReference>
<evidence type="ECO:0000256" key="7">
    <source>
        <dbReference type="PIRNR" id="PIRNR000077"/>
    </source>
</evidence>
<comment type="caution">
    <text evidence="11">The sequence shown here is derived from an EMBL/GenBank/DDBJ whole genome shotgun (WGS) entry which is preliminary data.</text>
</comment>
<evidence type="ECO:0000256" key="3">
    <source>
        <dbReference type="ARBA" id="ARBA00022448"/>
    </source>
</evidence>
<sequence>MTDMAAINMNQEQFEQATRGEKPVLVDFWAPWCGYCRRIGPAYEKIGEEYADSLAVGKINIDEEPRLAGAEGIEDIPTLVLYRNGKAVDSITAPGSKAEIDRFIQEALAK</sequence>
<dbReference type="PROSITE" id="PS51352">
    <property type="entry name" value="THIOREDOXIN_2"/>
    <property type="match status" value="1"/>
</dbReference>
<feature type="domain" description="Thioredoxin" evidence="10">
    <location>
        <begin position="1"/>
        <end position="109"/>
    </location>
</feature>
<keyword evidence="5 9" id="KW-1015">Disulfide bond</keyword>
<dbReference type="PROSITE" id="PS00194">
    <property type="entry name" value="THIOREDOXIN_1"/>
    <property type="match status" value="1"/>
</dbReference>
<evidence type="ECO:0000256" key="8">
    <source>
        <dbReference type="PIRSR" id="PIRSR000077-1"/>
    </source>
</evidence>
<name>A0A9E1GJI5_9FIRM</name>
<evidence type="ECO:0000256" key="4">
    <source>
        <dbReference type="ARBA" id="ARBA00022982"/>
    </source>
</evidence>
<comment type="similarity">
    <text evidence="1 7">Belongs to the thioredoxin family.</text>
</comment>
<keyword evidence="4" id="KW-0249">Electron transport</keyword>
<evidence type="ECO:0000259" key="10">
    <source>
        <dbReference type="PROSITE" id="PS51352"/>
    </source>
</evidence>
<dbReference type="PANTHER" id="PTHR45663:SF11">
    <property type="entry name" value="GEO12009P1"/>
    <property type="match status" value="1"/>
</dbReference>
<feature type="active site" description="Nucleophile" evidence="8">
    <location>
        <position position="33"/>
    </location>
</feature>